<dbReference type="InterPro" id="IPR013325">
    <property type="entry name" value="RNA_pol_sigma_r2"/>
</dbReference>
<keyword evidence="3" id="KW-0731">Sigma factor</keyword>
<feature type="domain" description="RNA polymerase sigma factor 70 region 4 type 2" evidence="6">
    <location>
        <begin position="116"/>
        <end position="160"/>
    </location>
</feature>
<accession>A0ABR7CY99</accession>
<proteinExistence type="inferred from homology"/>
<protein>
    <submittedName>
        <fullName evidence="7">RNA polymerase sigma-70 factor</fullName>
    </submittedName>
</protein>
<evidence type="ECO:0000256" key="2">
    <source>
        <dbReference type="ARBA" id="ARBA00023015"/>
    </source>
</evidence>
<dbReference type="InterPro" id="IPR007627">
    <property type="entry name" value="RNA_pol_sigma70_r2"/>
</dbReference>
<evidence type="ECO:0000313" key="7">
    <source>
        <dbReference type="EMBL" id="MBC5620656.1"/>
    </source>
</evidence>
<dbReference type="NCBIfam" id="TIGR02985">
    <property type="entry name" value="Sig70_bacteroi1"/>
    <property type="match status" value="1"/>
</dbReference>
<dbReference type="SUPFAM" id="SSF88946">
    <property type="entry name" value="Sigma2 domain of RNA polymerase sigma factors"/>
    <property type="match status" value="1"/>
</dbReference>
<evidence type="ECO:0000313" key="8">
    <source>
        <dbReference type="Proteomes" id="UP000646484"/>
    </source>
</evidence>
<feature type="domain" description="RNA polymerase sigma-70 region 2" evidence="5">
    <location>
        <begin position="21"/>
        <end position="86"/>
    </location>
</feature>
<evidence type="ECO:0000256" key="1">
    <source>
        <dbReference type="ARBA" id="ARBA00010641"/>
    </source>
</evidence>
<dbReference type="InterPro" id="IPR014327">
    <property type="entry name" value="RNA_pol_sigma70_bacteroid"/>
</dbReference>
<dbReference type="Pfam" id="PF08281">
    <property type="entry name" value="Sigma70_r4_2"/>
    <property type="match status" value="1"/>
</dbReference>
<gene>
    <name evidence="7" type="ORF">H8S64_06055</name>
</gene>
<dbReference type="InterPro" id="IPR013249">
    <property type="entry name" value="RNA_pol_sigma70_r4_t2"/>
</dbReference>
<dbReference type="RefSeq" id="WP_186975357.1">
    <property type="nucleotide sequence ID" value="NZ_JACOOH010000002.1"/>
</dbReference>
<evidence type="ECO:0000256" key="4">
    <source>
        <dbReference type="ARBA" id="ARBA00023163"/>
    </source>
</evidence>
<sequence>MQDNLIINLLGKDQEKSFRYLYEKYVVQLRYFAAKYIDDKMAVADIVQDAFVRLWEKKSQFQDENTIKAFLYRVVQNACIDLIRHHEAAQNYTKHVIAENEEDSFLDNILETEIFQALRTVFNELPPACKEVYLLSLNGKSHEQISQLLDISINTIKKHKNNANHYMRERLKHILSILLYI</sequence>
<dbReference type="SUPFAM" id="SSF88659">
    <property type="entry name" value="Sigma3 and sigma4 domains of RNA polymerase sigma factors"/>
    <property type="match status" value="1"/>
</dbReference>
<keyword evidence="8" id="KW-1185">Reference proteome</keyword>
<evidence type="ECO:0000259" key="5">
    <source>
        <dbReference type="Pfam" id="PF04542"/>
    </source>
</evidence>
<dbReference type="Gene3D" id="1.10.1740.10">
    <property type="match status" value="1"/>
</dbReference>
<dbReference type="PANTHER" id="PTHR43133:SF46">
    <property type="entry name" value="RNA POLYMERASE SIGMA-70 FACTOR ECF SUBFAMILY"/>
    <property type="match status" value="1"/>
</dbReference>
<reference evidence="7 8" key="1">
    <citation type="submission" date="2020-08" db="EMBL/GenBank/DDBJ databases">
        <title>Genome public.</title>
        <authorList>
            <person name="Liu C."/>
            <person name="Sun Q."/>
        </authorList>
    </citation>
    <scope>NUCLEOTIDE SEQUENCE [LARGE SCALE GENOMIC DNA]</scope>
    <source>
        <strain evidence="7 8">NSJ-56</strain>
    </source>
</reference>
<dbReference type="NCBIfam" id="TIGR02937">
    <property type="entry name" value="sigma70-ECF"/>
    <property type="match status" value="1"/>
</dbReference>
<dbReference type="InterPro" id="IPR014284">
    <property type="entry name" value="RNA_pol_sigma-70_dom"/>
</dbReference>
<comment type="caution">
    <text evidence="7">The sequence shown here is derived from an EMBL/GenBank/DDBJ whole genome shotgun (WGS) entry which is preliminary data.</text>
</comment>
<dbReference type="PANTHER" id="PTHR43133">
    <property type="entry name" value="RNA POLYMERASE ECF-TYPE SIGMA FACTO"/>
    <property type="match status" value="1"/>
</dbReference>
<comment type="similarity">
    <text evidence="1">Belongs to the sigma-70 factor family. ECF subfamily.</text>
</comment>
<dbReference type="InterPro" id="IPR036388">
    <property type="entry name" value="WH-like_DNA-bd_sf"/>
</dbReference>
<name>A0ABR7CY99_9BACT</name>
<dbReference type="InterPro" id="IPR013324">
    <property type="entry name" value="RNA_pol_sigma_r3/r4-like"/>
</dbReference>
<evidence type="ECO:0000256" key="3">
    <source>
        <dbReference type="ARBA" id="ARBA00023082"/>
    </source>
</evidence>
<keyword evidence="4" id="KW-0804">Transcription</keyword>
<dbReference type="InterPro" id="IPR039425">
    <property type="entry name" value="RNA_pol_sigma-70-like"/>
</dbReference>
<dbReference type="Gene3D" id="1.10.10.10">
    <property type="entry name" value="Winged helix-like DNA-binding domain superfamily/Winged helix DNA-binding domain"/>
    <property type="match status" value="1"/>
</dbReference>
<evidence type="ECO:0000259" key="6">
    <source>
        <dbReference type="Pfam" id="PF08281"/>
    </source>
</evidence>
<dbReference type="EMBL" id="JACOOH010000002">
    <property type="protein sequence ID" value="MBC5620656.1"/>
    <property type="molecule type" value="Genomic_DNA"/>
</dbReference>
<keyword evidence="2" id="KW-0805">Transcription regulation</keyword>
<dbReference type="Pfam" id="PF04542">
    <property type="entry name" value="Sigma70_r2"/>
    <property type="match status" value="1"/>
</dbReference>
<organism evidence="7 8">
    <name type="scientific">Butyricimonas hominis</name>
    <dbReference type="NCBI Taxonomy" id="2763032"/>
    <lineage>
        <taxon>Bacteria</taxon>
        <taxon>Pseudomonadati</taxon>
        <taxon>Bacteroidota</taxon>
        <taxon>Bacteroidia</taxon>
        <taxon>Bacteroidales</taxon>
        <taxon>Odoribacteraceae</taxon>
        <taxon>Butyricimonas</taxon>
    </lineage>
</organism>
<dbReference type="Proteomes" id="UP000646484">
    <property type="component" value="Unassembled WGS sequence"/>
</dbReference>